<dbReference type="Gene3D" id="2.30.29.30">
    <property type="entry name" value="Pleckstrin-homology domain (PH domain)/Phosphotyrosine-binding domain (PTB)"/>
    <property type="match status" value="1"/>
</dbReference>
<dbReference type="InterPro" id="IPR051707">
    <property type="entry name" value="PI-Interact_SigTrans_Reg"/>
</dbReference>
<dbReference type="AlphaFoldDB" id="A0A7S4U6R0"/>
<protein>
    <recommendedName>
        <fullName evidence="2">PH domain-containing protein</fullName>
    </recommendedName>
</protein>
<dbReference type="PANTHER" id="PTHR14336:SF15">
    <property type="entry name" value="DUAL ADAPTER FOR PHOSPHOTYROSINE AND 3-PHOSPHOTYROSINE AND 3-PHOSPHOINOSITIDE"/>
    <property type="match status" value="1"/>
</dbReference>
<evidence type="ECO:0000313" key="3">
    <source>
        <dbReference type="EMBL" id="CAE2326096.1"/>
    </source>
</evidence>
<evidence type="ECO:0000259" key="2">
    <source>
        <dbReference type="PROSITE" id="PS50003"/>
    </source>
</evidence>
<dbReference type="EMBL" id="HBKR01030656">
    <property type="protein sequence ID" value="CAE2326096.1"/>
    <property type="molecule type" value="Transcribed_RNA"/>
</dbReference>
<dbReference type="InterPro" id="IPR001849">
    <property type="entry name" value="PH_domain"/>
</dbReference>
<keyword evidence="1" id="KW-0175">Coiled coil</keyword>
<name>A0A7S4U6R0_9EUKA</name>
<dbReference type="InterPro" id="IPR011993">
    <property type="entry name" value="PH-like_dom_sf"/>
</dbReference>
<dbReference type="SUPFAM" id="SSF50729">
    <property type="entry name" value="PH domain-like"/>
    <property type="match status" value="1"/>
</dbReference>
<evidence type="ECO:0000256" key="1">
    <source>
        <dbReference type="SAM" id="Coils"/>
    </source>
</evidence>
<feature type="coiled-coil region" evidence="1">
    <location>
        <begin position="6"/>
        <end position="165"/>
    </location>
</feature>
<dbReference type="SMART" id="SM00233">
    <property type="entry name" value="PH"/>
    <property type="match status" value="1"/>
</dbReference>
<gene>
    <name evidence="3" type="ORF">NAES01612_LOCUS20113</name>
</gene>
<sequence length="323" mass="37606">MYEEVKMELLDEISALEFELQEEREARLAVEKELTETRSRERALLEMKAIADGEVERLRGEVSGLENHLRVTQKQLHAAEEQLDREKERHNKTKNDWETKYNETVTFKDEEMARIKQEHADEIAKMKAEMQRMMEEMKREADAQIAKMQEEKEESINRVEVLAEEKMTVLERTTAKVSKSGYLWKYEEGFMKNTWKKYYFVLKSSFLSWYSDQSCTEKEPVGVIDLESARAYKAPRKEKEKKKYEGCEFEIRSTTRVVNLRVDYARDVDPWVQAISMAKARYLSSGTVNLDKVSVDAVKQGLVGTSTTTKSSTTTTKSTTPRG</sequence>
<reference evidence="3" key="1">
    <citation type="submission" date="2021-01" db="EMBL/GenBank/DDBJ databases">
        <authorList>
            <person name="Corre E."/>
            <person name="Pelletier E."/>
            <person name="Niang G."/>
            <person name="Scheremetjew M."/>
            <person name="Finn R."/>
            <person name="Kale V."/>
            <person name="Holt S."/>
            <person name="Cochrane G."/>
            <person name="Meng A."/>
            <person name="Brown T."/>
            <person name="Cohen L."/>
        </authorList>
    </citation>
    <scope>NUCLEOTIDE SEQUENCE</scope>
    <source>
        <strain evidence="3">SoJaBio B1-5/56/2</strain>
    </source>
</reference>
<organism evidence="3">
    <name type="scientific">Paramoeba aestuarina</name>
    <dbReference type="NCBI Taxonomy" id="180227"/>
    <lineage>
        <taxon>Eukaryota</taxon>
        <taxon>Amoebozoa</taxon>
        <taxon>Discosea</taxon>
        <taxon>Flabellinia</taxon>
        <taxon>Dactylopodida</taxon>
        <taxon>Paramoebidae</taxon>
        <taxon>Paramoeba</taxon>
    </lineage>
</organism>
<accession>A0A7S4U6R0</accession>
<proteinExistence type="predicted"/>
<dbReference type="Pfam" id="PF00169">
    <property type="entry name" value="PH"/>
    <property type="match status" value="1"/>
</dbReference>
<dbReference type="PANTHER" id="PTHR14336">
    <property type="entry name" value="TANDEM PH DOMAIN CONTAINING PROTEIN"/>
    <property type="match status" value="1"/>
</dbReference>
<feature type="domain" description="PH" evidence="2">
    <location>
        <begin position="176"/>
        <end position="280"/>
    </location>
</feature>
<dbReference type="PROSITE" id="PS50003">
    <property type="entry name" value="PH_DOMAIN"/>
    <property type="match status" value="1"/>
</dbReference>